<gene>
    <name evidence="2" type="ORF">LCGC14_2587730</name>
</gene>
<evidence type="ECO:0000313" key="2">
    <source>
        <dbReference type="EMBL" id="KKL07269.1"/>
    </source>
</evidence>
<proteinExistence type="predicted"/>
<accession>A0A0F9ACI7</accession>
<dbReference type="AlphaFoldDB" id="A0A0F9ACI7"/>
<protein>
    <submittedName>
        <fullName evidence="2">Uncharacterized protein</fullName>
    </submittedName>
</protein>
<name>A0A0F9ACI7_9ZZZZ</name>
<feature type="region of interest" description="Disordered" evidence="1">
    <location>
        <begin position="45"/>
        <end position="65"/>
    </location>
</feature>
<dbReference type="EMBL" id="LAZR01043358">
    <property type="protein sequence ID" value="KKL07269.1"/>
    <property type="molecule type" value="Genomic_DNA"/>
</dbReference>
<sequence length="65" mass="7649">MAKRYDTFKYQFKVGNRIVAGGITLDLAQRESYLREKWPGGHIKQVGRRTTEEAARKWEKEKGYT</sequence>
<feature type="compositionally biased region" description="Basic and acidic residues" evidence="1">
    <location>
        <begin position="49"/>
        <end position="65"/>
    </location>
</feature>
<reference evidence="2" key="1">
    <citation type="journal article" date="2015" name="Nature">
        <title>Complex archaea that bridge the gap between prokaryotes and eukaryotes.</title>
        <authorList>
            <person name="Spang A."/>
            <person name="Saw J.H."/>
            <person name="Jorgensen S.L."/>
            <person name="Zaremba-Niedzwiedzka K."/>
            <person name="Martijn J."/>
            <person name="Lind A.E."/>
            <person name="van Eijk R."/>
            <person name="Schleper C."/>
            <person name="Guy L."/>
            <person name="Ettema T.J."/>
        </authorList>
    </citation>
    <scope>NUCLEOTIDE SEQUENCE</scope>
</reference>
<evidence type="ECO:0000256" key="1">
    <source>
        <dbReference type="SAM" id="MobiDB-lite"/>
    </source>
</evidence>
<organism evidence="2">
    <name type="scientific">marine sediment metagenome</name>
    <dbReference type="NCBI Taxonomy" id="412755"/>
    <lineage>
        <taxon>unclassified sequences</taxon>
        <taxon>metagenomes</taxon>
        <taxon>ecological metagenomes</taxon>
    </lineage>
</organism>
<comment type="caution">
    <text evidence="2">The sequence shown here is derived from an EMBL/GenBank/DDBJ whole genome shotgun (WGS) entry which is preliminary data.</text>
</comment>